<protein>
    <submittedName>
        <fullName evidence="7">Putative hemolysin</fullName>
    </submittedName>
</protein>
<evidence type="ECO:0000256" key="4">
    <source>
        <dbReference type="ARBA" id="ARBA00023098"/>
    </source>
</evidence>
<keyword evidence="2" id="KW-0444">Lipid biosynthesis</keyword>
<evidence type="ECO:0000256" key="5">
    <source>
        <dbReference type="ARBA" id="ARBA00023315"/>
    </source>
</evidence>
<organism evidence="7 8">
    <name type="scientific">Ignavibacterium album (strain DSM 19864 / JCM 16511 / NBRC 101810 / Mat9-16)</name>
    <dbReference type="NCBI Taxonomy" id="945713"/>
    <lineage>
        <taxon>Bacteria</taxon>
        <taxon>Pseudomonadati</taxon>
        <taxon>Ignavibacteriota</taxon>
        <taxon>Ignavibacteria</taxon>
        <taxon>Ignavibacteriales</taxon>
        <taxon>Ignavibacteriaceae</taxon>
        <taxon>Ignavibacterium</taxon>
    </lineage>
</organism>
<dbReference type="Pfam" id="PF19576">
    <property type="entry name" value="Acyltransf_2"/>
    <property type="match status" value="1"/>
</dbReference>
<keyword evidence="3" id="KW-0808">Transferase</keyword>
<evidence type="ECO:0000313" key="7">
    <source>
        <dbReference type="EMBL" id="AFH49224.1"/>
    </source>
</evidence>
<dbReference type="eggNOG" id="COG0204">
    <property type="taxonomic scope" value="Bacteria"/>
</dbReference>
<dbReference type="InterPro" id="IPR052351">
    <property type="entry name" value="Ornithine_N-alpha-AT"/>
</dbReference>
<dbReference type="GO" id="GO:0006629">
    <property type="term" value="P:lipid metabolic process"/>
    <property type="evidence" value="ECO:0007669"/>
    <property type="project" value="UniProtKB-KW"/>
</dbReference>
<evidence type="ECO:0000256" key="2">
    <source>
        <dbReference type="ARBA" id="ARBA00022516"/>
    </source>
</evidence>
<dbReference type="RefSeq" id="WP_014560377.1">
    <property type="nucleotide sequence ID" value="NC_017464.1"/>
</dbReference>
<dbReference type="SUPFAM" id="SSF55729">
    <property type="entry name" value="Acyl-CoA N-acyltransferases (Nat)"/>
    <property type="match status" value="1"/>
</dbReference>
<name>I0AJR7_IGNAJ</name>
<dbReference type="eggNOG" id="COG3176">
    <property type="taxonomic scope" value="Bacteria"/>
</dbReference>
<keyword evidence="4" id="KW-0443">Lipid metabolism</keyword>
<dbReference type="HOGENOM" id="CLU_033329_1_0_10"/>
<dbReference type="PANTHER" id="PTHR37323">
    <property type="entry name" value="GCN5-RELATED N-ACETYLTRANSFERASE"/>
    <property type="match status" value="1"/>
</dbReference>
<dbReference type="SUPFAM" id="SSF69593">
    <property type="entry name" value="Glycerol-3-phosphate (1)-acyltransferase"/>
    <property type="match status" value="1"/>
</dbReference>
<keyword evidence="5" id="KW-0012">Acyltransferase</keyword>
<dbReference type="EMBL" id="CP003418">
    <property type="protein sequence ID" value="AFH49224.1"/>
    <property type="molecule type" value="Genomic_DNA"/>
</dbReference>
<accession>I0AJR7</accession>
<proteinExistence type="predicted"/>
<sequence length="503" mass="58900">MNHISIKEIIYAKSPGFLSNYPPFLSDIFFAFLNRILFIPRINRFLLEHGDKTGIEFIEELFDQLDISYRISSKDREKIPSEGKLIIVANHPLGGLDGLIILKMISEVRNDVRIIANDVLLNIRNLSEYFLPFDLLSKKDLKKNYQLITEAIKKDFAIIIFPAGEVARPTFRGIKDKKWNKGAVYFADKFQAPVLPVFIKGRNSFFFYFTSLLSKKLSMFLLPYELFNKRNKVFDLKIGHPISPKAFNTKYQRIEFLTKSLKKHLYLISKNKKGIFEIEKNIIHPVSTKQLRSELFSNQLIGETTDFKKIFLVEYDKSKNVIKEIARLREVTFRKVGEGTGSKKDSDKFDKHYKHIVLWDDIQLEIVGSYRFVEGNFIMDNFGVEGFYSSTLFKFDNGIKPYLLNAIELGRSFIQSKYWNSMALDYLWQGIGKYLTTNHKIRYLFGPVSMSNNYSSEAKDLIIQFYSKWFPPQRMLVSPYNSYLISDESKSFFRKSFQLRRLQ</sequence>
<dbReference type="GO" id="GO:0016746">
    <property type="term" value="F:acyltransferase activity"/>
    <property type="evidence" value="ECO:0007669"/>
    <property type="project" value="UniProtKB-KW"/>
</dbReference>
<dbReference type="InterPro" id="IPR045746">
    <property type="entry name" value="ACT14924-like_Acyltransf_dom"/>
</dbReference>
<dbReference type="KEGG" id="ial:IALB_1516"/>
<evidence type="ECO:0000313" key="8">
    <source>
        <dbReference type="Proteomes" id="UP000007394"/>
    </source>
</evidence>
<dbReference type="STRING" id="945713.IALB_1516"/>
<keyword evidence="8" id="KW-1185">Reference proteome</keyword>
<dbReference type="AlphaFoldDB" id="I0AJR7"/>
<gene>
    <name evidence="7" type="ordered locus">IALB_1516</name>
</gene>
<evidence type="ECO:0000256" key="1">
    <source>
        <dbReference type="ARBA" id="ARBA00005189"/>
    </source>
</evidence>
<dbReference type="Pfam" id="PF13444">
    <property type="entry name" value="Acetyltransf_5"/>
    <property type="match status" value="1"/>
</dbReference>
<reference evidence="7 8" key="1">
    <citation type="journal article" date="2012" name="Front. Microbiol.">
        <title>Complete genome of Ignavibacterium album, a metabolically versatile, flagellated, facultative anaerobe from the phylum Chlorobi.</title>
        <authorList>
            <person name="Liu Z."/>
            <person name="Frigaard N.-U."/>
            <person name="Vogl K."/>
            <person name="Iino T."/>
            <person name="Ohkuma M."/>
            <person name="Overmann J."/>
            <person name="Bryant D.A."/>
        </authorList>
    </citation>
    <scope>NUCLEOTIDE SEQUENCE [LARGE SCALE GENOMIC DNA]</scope>
    <source>
        <strain evidence="8">DSM 19864 / JCM 16511 / NBRC 101810 / Mat9-16</strain>
    </source>
</reference>
<feature type="domain" description="Phospholipid/glycerol acyltransferase" evidence="6">
    <location>
        <begin position="85"/>
        <end position="202"/>
    </location>
</feature>
<dbReference type="SMART" id="SM00563">
    <property type="entry name" value="PlsC"/>
    <property type="match status" value="1"/>
</dbReference>
<dbReference type="PATRIC" id="fig|945713.3.peg.1516"/>
<dbReference type="InterPro" id="IPR002123">
    <property type="entry name" value="Plipid/glycerol_acylTrfase"/>
</dbReference>
<evidence type="ECO:0000259" key="6">
    <source>
        <dbReference type="SMART" id="SM00563"/>
    </source>
</evidence>
<dbReference type="InterPro" id="IPR016181">
    <property type="entry name" value="Acyl_CoA_acyltransferase"/>
</dbReference>
<dbReference type="PANTHER" id="PTHR37323:SF1">
    <property type="entry name" value="L-ORNITHINE N(ALPHA)-ACYLTRANSFERASE"/>
    <property type="match status" value="1"/>
</dbReference>
<evidence type="ECO:0000256" key="3">
    <source>
        <dbReference type="ARBA" id="ARBA00022679"/>
    </source>
</evidence>
<dbReference type="Proteomes" id="UP000007394">
    <property type="component" value="Chromosome"/>
</dbReference>
<comment type="pathway">
    <text evidence="1">Lipid metabolism.</text>
</comment>
<dbReference type="OrthoDB" id="1113830at2"/>